<protein>
    <submittedName>
        <fullName evidence="1">Uncharacterized protein</fullName>
    </submittedName>
</protein>
<dbReference type="RefSeq" id="WP_031564619.1">
    <property type="nucleotide sequence ID" value="NZ_CAAAIS010000001.1"/>
</dbReference>
<dbReference type="Proteomes" id="UP000255297">
    <property type="component" value="Unassembled WGS sequence"/>
</dbReference>
<evidence type="ECO:0000313" key="2">
    <source>
        <dbReference type="Proteomes" id="UP000255297"/>
    </source>
</evidence>
<evidence type="ECO:0000313" key="1">
    <source>
        <dbReference type="EMBL" id="STY29928.1"/>
    </source>
</evidence>
<sequence>MIHLFTDIWPMLIQYKNANARTRTNLVKKEIEHLTNLSGKISLKDHAKHHYKVLAYAATLIAYADVLFRMENQMYFDILFDFYSMEMDEKLNDWFEFGTTPGHMRLKHPLIKYTPEIWEKFRVAQKAHLKKNNKLHLFNLEQLDIYHPPANQLYPIQIQMGGHLYNEAVDRIHVDAHGHIRFAHLHGFYLLPGGGMLEKPDDANIDDWRCKMLEEHLEEEHANLYLKAAEYYNQISQIDFHKILIKICSSHEAQNLTHELREKLKSIILSSESNSHCLKNMISELDHHIDLVQKSRRNASRVQEEEKQNRAQNFYKSLITLRALVQVQTFKLTPLFSKALNYLKKNTVCVNIQQYLDTRVLGGFQLSHCFILTGQPLEDWFSTQFQGVKGQFGDDISASAIVRLTLLEALESFKKIKFSHLLNGLAAYDEGINRGVLLIENIWDEAQFIQARQKLCVEAASFMKK</sequence>
<dbReference type="STRING" id="1122170.GCA_000701265_00355"/>
<dbReference type="AlphaFoldDB" id="A0A378LVU3"/>
<proteinExistence type="predicted"/>
<reference evidence="1 2" key="1">
    <citation type="submission" date="2018-06" db="EMBL/GenBank/DDBJ databases">
        <authorList>
            <consortium name="Pathogen Informatics"/>
            <person name="Doyle S."/>
        </authorList>
    </citation>
    <scope>NUCLEOTIDE SEQUENCE [LARGE SCALE GENOMIC DNA]</scope>
    <source>
        <strain evidence="1 2">NCTC11532</strain>
    </source>
</reference>
<dbReference type="OrthoDB" id="5651768at2"/>
<dbReference type="EMBL" id="UGPB01000001">
    <property type="protein sequence ID" value="STY29928.1"/>
    <property type="molecule type" value="Genomic_DNA"/>
</dbReference>
<accession>A0A378LVU3</accession>
<keyword evidence="2" id="KW-1185">Reference proteome</keyword>
<name>A0A378LVU3_9GAMM</name>
<organism evidence="1 2">
    <name type="scientific">Legionella wadsworthii</name>
    <dbReference type="NCBI Taxonomy" id="28088"/>
    <lineage>
        <taxon>Bacteria</taxon>
        <taxon>Pseudomonadati</taxon>
        <taxon>Pseudomonadota</taxon>
        <taxon>Gammaproteobacteria</taxon>
        <taxon>Legionellales</taxon>
        <taxon>Legionellaceae</taxon>
        <taxon>Legionella</taxon>
    </lineage>
</organism>
<gene>
    <name evidence="1" type="ORF">NCTC11532_02131</name>
</gene>